<name>X1CM57_9ZZZZ</name>
<evidence type="ECO:0000256" key="3">
    <source>
        <dbReference type="ARBA" id="ARBA00022475"/>
    </source>
</evidence>
<keyword evidence="6 7" id="KW-0472">Membrane</keyword>
<dbReference type="EMBL" id="BART01025144">
    <property type="protein sequence ID" value="GAG97273.1"/>
    <property type="molecule type" value="Genomic_DNA"/>
</dbReference>
<evidence type="ECO:0000256" key="5">
    <source>
        <dbReference type="ARBA" id="ARBA00022989"/>
    </source>
</evidence>
<feature type="transmembrane region" description="Helical" evidence="7">
    <location>
        <begin position="197"/>
        <end position="218"/>
    </location>
</feature>
<sequence>MTDVNVIFLLSISIVAIGYLVKKLNILKETDGDTIAKIIFNITLPAVILQVTTTIQFEFSLVLLPLISVVFGFFMTFLALLIFRKHPSNIKGAMIMTMIGFNVANFFFPLVEGIWGQPGMQYIALVDAGNAFTIFIICYIMSTIYSPKNQENVVKINAKYILKRVIRSAPILSYIVALIINFSGFIIPSFFAELLDIFARANSALALLLLGVFLHFKFGKDEWISIIKVLVLRYGVGLLVGLALFFLLPPSIFNHLFRIII</sequence>
<comment type="caution">
    <text evidence="8">The sequence shown here is derived from an EMBL/GenBank/DDBJ whole genome shotgun (WGS) entry which is preliminary data.</text>
</comment>
<feature type="transmembrane region" description="Helical" evidence="7">
    <location>
        <begin position="6"/>
        <end position="22"/>
    </location>
</feature>
<gene>
    <name evidence="8" type="ORF">S01H4_45200</name>
</gene>
<accession>X1CM57</accession>
<evidence type="ECO:0000256" key="2">
    <source>
        <dbReference type="ARBA" id="ARBA00022448"/>
    </source>
</evidence>
<feature type="transmembrane region" description="Helical" evidence="7">
    <location>
        <begin position="61"/>
        <end position="83"/>
    </location>
</feature>
<dbReference type="PANTHER" id="PTHR36838">
    <property type="entry name" value="AUXIN EFFLUX CARRIER FAMILY PROTEIN"/>
    <property type="match status" value="1"/>
</dbReference>
<dbReference type="Pfam" id="PF03547">
    <property type="entry name" value="Mem_trans"/>
    <property type="match status" value="1"/>
</dbReference>
<dbReference type="AlphaFoldDB" id="X1CM57"/>
<dbReference type="InterPro" id="IPR004776">
    <property type="entry name" value="Mem_transp_PIN-like"/>
</dbReference>
<feature type="non-terminal residue" evidence="8">
    <location>
        <position position="261"/>
    </location>
</feature>
<organism evidence="8">
    <name type="scientific">marine sediment metagenome</name>
    <dbReference type="NCBI Taxonomy" id="412755"/>
    <lineage>
        <taxon>unclassified sequences</taxon>
        <taxon>metagenomes</taxon>
        <taxon>ecological metagenomes</taxon>
    </lineage>
</organism>
<feature type="transmembrane region" description="Helical" evidence="7">
    <location>
        <begin position="95"/>
        <end position="116"/>
    </location>
</feature>
<proteinExistence type="predicted"/>
<keyword evidence="4 7" id="KW-0812">Transmembrane</keyword>
<feature type="transmembrane region" description="Helical" evidence="7">
    <location>
        <begin position="122"/>
        <end position="141"/>
    </location>
</feature>
<evidence type="ECO:0000256" key="6">
    <source>
        <dbReference type="ARBA" id="ARBA00023136"/>
    </source>
</evidence>
<keyword evidence="2" id="KW-0813">Transport</keyword>
<keyword evidence="5 7" id="KW-1133">Transmembrane helix</keyword>
<evidence type="ECO:0000256" key="4">
    <source>
        <dbReference type="ARBA" id="ARBA00022692"/>
    </source>
</evidence>
<evidence type="ECO:0008006" key="9">
    <source>
        <dbReference type="Google" id="ProtNLM"/>
    </source>
</evidence>
<evidence type="ECO:0000256" key="1">
    <source>
        <dbReference type="ARBA" id="ARBA00004141"/>
    </source>
</evidence>
<feature type="transmembrane region" description="Helical" evidence="7">
    <location>
        <begin position="171"/>
        <end position="191"/>
    </location>
</feature>
<feature type="transmembrane region" description="Helical" evidence="7">
    <location>
        <begin position="34"/>
        <end position="55"/>
    </location>
</feature>
<keyword evidence="3" id="KW-1003">Cell membrane</keyword>
<dbReference type="GO" id="GO:0016020">
    <property type="term" value="C:membrane"/>
    <property type="evidence" value="ECO:0007669"/>
    <property type="project" value="UniProtKB-SubCell"/>
</dbReference>
<feature type="transmembrane region" description="Helical" evidence="7">
    <location>
        <begin position="230"/>
        <end position="248"/>
    </location>
</feature>
<dbReference type="GO" id="GO:0055085">
    <property type="term" value="P:transmembrane transport"/>
    <property type="evidence" value="ECO:0007669"/>
    <property type="project" value="InterPro"/>
</dbReference>
<evidence type="ECO:0000256" key="7">
    <source>
        <dbReference type="SAM" id="Phobius"/>
    </source>
</evidence>
<protein>
    <recommendedName>
        <fullName evidence="9">AEC family transporter</fullName>
    </recommendedName>
</protein>
<reference evidence="8" key="1">
    <citation type="journal article" date="2014" name="Front. Microbiol.">
        <title>High frequency of phylogenetically diverse reductive dehalogenase-homologous genes in deep subseafloor sedimentary metagenomes.</title>
        <authorList>
            <person name="Kawai M."/>
            <person name="Futagami T."/>
            <person name="Toyoda A."/>
            <person name="Takaki Y."/>
            <person name="Nishi S."/>
            <person name="Hori S."/>
            <person name="Arai W."/>
            <person name="Tsubouchi T."/>
            <person name="Morono Y."/>
            <person name="Uchiyama I."/>
            <person name="Ito T."/>
            <person name="Fujiyama A."/>
            <person name="Inagaki F."/>
            <person name="Takami H."/>
        </authorList>
    </citation>
    <scope>NUCLEOTIDE SEQUENCE</scope>
    <source>
        <strain evidence="8">Expedition CK06-06</strain>
    </source>
</reference>
<comment type="subcellular location">
    <subcellularLocation>
        <location evidence="1">Membrane</location>
        <topology evidence="1">Multi-pass membrane protein</topology>
    </subcellularLocation>
</comment>
<dbReference type="PANTHER" id="PTHR36838:SF3">
    <property type="entry name" value="TRANSPORTER AUXIN EFFLUX CARRIER EC FAMILY"/>
    <property type="match status" value="1"/>
</dbReference>
<evidence type="ECO:0000313" key="8">
    <source>
        <dbReference type="EMBL" id="GAG97273.1"/>
    </source>
</evidence>